<protein>
    <submittedName>
        <fullName evidence="1">Uncharacterized protein</fullName>
    </submittedName>
</protein>
<evidence type="ECO:0000313" key="2">
    <source>
        <dbReference type="Proteomes" id="UP000655094"/>
    </source>
</evidence>
<gene>
    <name evidence="1" type="ORF">KPZU09_57960</name>
</gene>
<dbReference type="AlphaFoldDB" id="A0A919HXM0"/>
<accession>A0A919HXM0</accession>
<reference evidence="1" key="1">
    <citation type="submission" date="2020-10" db="EMBL/GenBank/DDBJ databases">
        <title>Genome Sequence of ESBL Producing Zambian Clinical Strains.</title>
        <authorList>
            <person name="Shawa M."/>
            <person name="Furuta Y."/>
            <person name="Simbotwe M."/>
            <person name="Mulenga E."/>
            <person name="Mubanga M."/>
            <person name="Mulenga G."/>
            <person name="Kaile C."/>
            <person name="Zorigt T."/>
            <person name="Hang'ombe B."/>
            <person name="Higashi H."/>
        </authorList>
    </citation>
    <scope>NUCLEOTIDE SEQUENCE</scope>
    <source>
        <strain evidence="1">Zam_UTH_09</strain>
    </source>
</reference>
<dbReference type="EMBL" id="BNFF01000001">
    <property type="protein sequence ID" value="GHK56060.1"/>
    <property type="molecule type" value="Genomic_DNA"/>
</dbReference>
<name>A0A919HXM0_KLEPN</name>
<sequence length="101" mass="10448">MTILLGYNTPISGGLQGTAQTPYLNRRGAVSQKQAGYLGDGAAGRDDIIHQSDMESLHGKFKLKGIFQVLPALAGIERMLDGAGSLASQAFAMPDASSPAG</sequence>
<evidence type="ECO:0000313" key="1">
    <source>
        <dbReference type="EMBL" id="GHK56060.1"/>
    </source>
</evidence>
<organism evidence="1 2">
    <name type="scientific">Klebsiella pneumoniae</name>
    <dbReference type="NCBI Taxonomy" id="573"/>
    <lineage>
        <taxon>Bacteria</taxon>
        <taxon>Pseudomonadati</taxon>
        <taxon>Pseudomonadota</taxon>
        <taxon>Gammaproteobacteria</taxon>
        <taxon>Enterobacterales</taxon>
        <taxon>Enterobacteriaceae</taxon>
        <taxon>Klebsiella/Raoultella group</taxon>
        <taxon>Klebsiella</taxon>
        <taxon>Klebsiella pneumoniae complex</taxon>
    </lineage>
</organism>
<comment type="caution">
    <text evidence="1">The sequence shown here is derived from an EMBL/GenBank/DDBJ whole genome shotgun (WGS) entry which is preliminary data.</text>
</comment>
<dbReference type="Proteomes" id="UP000655094">
    <property type="component" value="Unassembled WGS sequence"/>
</dbReference>
<proteinExistence type="predicted"/>